<evidence type="ECO:0000259" key="4">
    <source>
        <dbReference type="PROSITE" id="PS50930"/>
    </source>
</evidence>
<feature type="domain" description="Response regulatory" evidence="3">
    <location>
        <begin position="6"/>
        <end position="118"/>
    </location>
</feature>
<keyword evidence="1" id="KW-0597">Phosphoprotein</keyword>
<organism evidence="5 6">
    <name type="scientific">Deminuibacter soli</name>
    <dbReference type="NCBI Taxonomy" id="2291815"/>
    <lineage>
        <taxon>Bacteria</taxon>
        <taxon>Pseudomonadati</taxon>
        <taxon>Bacteroidota</taxon>
        <taxon>Chitinophagia</taxon>
        <taxon>Chitinophagales</taxon>
        <taxon>Chitinophagaceae</taxon>
        <taxon>Deminuibacter</taxon>
    </lineage>
</organism>
<dbReference type="SUPFAM" id="SSF52172">
    <property type="entry name" value="CheY-like"/>
    <property type="match status" value="1"/>
</dbReference>
<keyword evidence="5" id="KW-0238">DNA-binding</keyword>
<evidence type="ECO:0000259" key="3">
    <source>
        <dbReference type="PROSITE" id="PS50110"/>
    </source>
</evidence>
<feature type="compositionally biased region" description="Low complexity" evidence="2">
    <location>
        <begin position="131"/>
        <end position="144"/>
    </location>
</feature>
<dbReference type="Gene3D" id="2.40.50.1020">
    <property type="entry name" value="LytTr DNA-binding domain"/>
    <property type="match status" value="1"/>
</dbReference>
<dbReference type="InterPro" id="IPR046947">
    <property type="entry name" value="LytR-like"/>
</dbReference>
<feature type="domain" description="HTH LytTR-type" evidence="4">
    <location>
        <begin position="160"/>
        <end position="259"/>
    </location>
</feature>
<dbReference type="Proteomes" id="UP000261284">
    <property type="component" value="Unassembled WGS sequence"/>
</dbReference>
<evidence type="ECO:0000256" key="1">
    <source>
        <dbReference type="PROSITE-ProRule" id="PRU00169"/>
    </source>
</evidence>
<dbReference type="GO" id="GO:0000156">
    <property type="term" value="F:phosphorelay response regulator activity"/>
    <property type="evidence" value="ECO:0007669"/>
    <property type="project" value="InterPro"/>
</dbReference>
<feature type="modified residue" description="4-aspartylphosphate" evidence="1">
    <location>
        <position position="57"/>
    </location>
</feature>
<dbReference type="OrthoDB" id="9787344at2"/>
<dbReference type="PROSITE" id="PS50110">
    <property type="entry name" value="RESPONSE_REGULATORY"/>
    <property type="match status" value="1"/>
</dbReference>
<dbReference type="PANTHER" id="PTHR37299:SF1">
    <property type="entry name" value="STAGE 0 SPORULATION PROTEIN A HOMOLOG"/>
    <property type="match status" value="1"/>
</dbReference>
<dbReference type="InterPro" id="IPR011006">
    <property type="entry name" value="CheY-like_superfamily"/>
</dbReference>
<keyword evidence="6" id="KW-1185">Reference proteome</keyword>
<gene>
    <name evidence="5" type="ORF">DXN05_06145</name>
</gene>
<dbReference type="Gene3D" id="3.40.50.2300">
    <property type="match status" value="1"/>
</dbReference>
<dbReference type="PANTHER" id="PTHR37299">
    <property type="entry name" value="TRANSCRIPTIONAL REGULATOR-RELATED"/>
    <property type="match status" value="1"/>
</dbReference>
<proteinExistence type="predicted"/>
<sequence>MEQLISCVIIDDEPLGLELIEKYIKRIPSLRLVAKWDNAIEALDQMERLRPMLVFLDVNMPEMSGIEFIRTFNHYKPQIILTTAYSEYAVQGYEYDVTDFILKPVTFERFARAINKVKERLSNAQKSVAMQQAGETTAPAAEQPEAPPVQVPGMQQNRQLLIKENKKFINISIDDIYVVEGMKDYLKIHTKARVIVTHMTMGKMEDTLPPTDFLRINRSYIVRKAAVKAINGNTIELLNNVELPIGIKYREIIKHLMDKGSL</sequence>
<dbReference type="RefSeq" id="WP_116846288.1">
    <property type="nucleotide sequence ID" value="NZ_QTJU01000001.1"/>
</dbReference>
<dbReference type="AlphaFoldDB" id="A0A3E1NRI1"/>
<reference evidence="5 6" key="1">
    <citation type="submission" date="2018-08" db="EMBL/GenBank/DDBJ databases">
        <title>Chitinophagaceae sp. K23C18032701, a novel bacterium isolated from forest soil.</title>
        <authorList>
            <person name="Wang C."/>
        </authorList>
    </citation>
    <scope>NUCLEOTIDE SEQUENCE [LARGE SCALE GENOMIC DNA]</scope>
    <source>
        <strain evidence="5 6">K23C18032701</strain>
    </source>
</reference>
<dbReference type="SMART" id="SM00850">
    <property type="entry name" value="LytTR"/>
    <property type="match status" value="1"/>
</dbReference>
<dbReference type="InterPro" id="IPR001789">
    <property type="entry name" value="Sig_transdc_resp-reg_receiver"/>
</dbReference>
<evidence type="ECO:0000313" key="5">
    <source>
        <dbReference type="EMBL" id="RFM30532.1"/>
    </source>
</evidence>
<comment type="caution">
    <text evidence="5">The sequence shown here is derived from an EMBL/GenBank/DDBJ whole genome shotgun (WGS) entry which is preliminary data.</text>
</comment>
<dbReference type="EMBL" id="QTJU01000001">
    <property type="protein sequence ID" value="RFM30532.1"/>
    <property type="molecule type" value="Genomic_DNA"/>
</dbReference>
<evidence type="ECO:0000313" key="6">
    <source>
        <dbReference type="Proteomes" id="UP000261284"/>
    </source>
</evidence>
<dbReference type="Pfam" id="PF04397">
    <property type="entry name" value="LytTR"/>
    <property type="match status" value="1"/>
</dbReference>
<dbReference type="Pfam" id="PF00072">
    <property type="entry name" value="Response_reg"/>
    <property type="match status" value="1"/>
</dbReference>
<dbReference type="SMART" id="SM00448">
    <property type="entry name" value="REC"/>
    <property type="match status" value="1"/>
</dbReference>
<evidence type="ECO:0000256" key="2">
    <source>
        <dbReference type="SAM" id="MobiDB-lite"/>
    </source>
</evidence>
<feature type="region of interest" description="Disordered" evidence="2">
    <location>
        <begin position="128"/>
        <end position="150"/>
    </location>
</feature>
<name>A0A3E1NRI1_9BACT</name>
<dbReference type="PROSITE" id="PS50930">
    <property type="entry name" value="HTH_LYTTR"/>
    <property type="match status" value="1"/>
</dbReference>
<dbReference type="GO" id="GO:0003677">
    <property type="term" value="F:DNA binding"/>
    <property type="evidence" value="ECO:0007669"/>
    <property type="project" value="UniProtKB-KW"/>
</dbReference>
<protein>
    <submittedName>
        <fullName evidence="5">DNA-binding response regulator</fullName>
    </submittedName>
</protein>
<accession>A0A3E1NRI1</accession>
<dbReference type="InterPro" id="IPR007492">
    <property type="entry name" value="LytTR_DNA-bd_dom"/>
</dbReference>